<accession>A0AA35G8G9</accession>
<evidence type="ECO:0000256" key="6">
    <source>
        <dbReference type="SAM" id="Phobius"/>
    </source>
</evidence>
<evidence type="ECO:0000256" key="3">
    <source>
        <dbReference type="ARBA" id="ARBA00022692"/>
    </source>
</evidence>
<dbReference type="InterPro" id="IPR019264">
    <property type="entry name" value="DUF2179"/>
</dbReference>
<dbReference type="KEGG" id="cmic:caldi_03440"/>
<keyword evidence="9" id="KW-1185">Reference proteome</keyword>
<name>A0AA35G8G9_9FIRM</name>
<dbReference type="EMBL" id="AP025628">
    <property type="protein sequence ID" value="BDG59254.1"/>
    <property type="molecule type" value="Genomic_DNA"/>
</dbReference>
<evidence type="ECO:0000256" key="4">
    <source>
        <dbReference type="ARBA" id="ARBA00022989"/>
    </source>
</evidence>
<keyword evidence="3 6" id="KW-0812">Transmembrane</keyword>
<sequence>MWLVLLVAGSLLMGLSVNLFLLPLRLAEGGVVGVGIVLEHTLGVPVPVSFFLLNLPLAVVAWRHRGWDFVARSVLGIVAFTLSLALTRGVHPITSEPLLGIVYGGLTMGVGLGLVLRAGATTGGTDLLASLFHHHLGLTVGNVILAVDALVLLLAGVTFGFEQALYSGLTLAISSRMVDYVQEGFYGAKGVAVITTRPQEITRAIMEGLERGVTLLEGTGGWTGERRTIVYSVVQRSELSALKRMVYGLDPGAFVVVGDVREVLGEGFRPWDTARP</sequence>
<dbReference type="AlphaFoldDB" id="A0AA35G8G9"/>
<dbReference type="RefSeq" id="WP_264843376.1">
    <property type="nucleotide sequence ID" value="NZ_AP025628.1"/>
</dbReference>
<dbReference type="CDD" id="cd16380">
    <property type="entry name" value="YitT_C"/>
    <property type="match status" value="1"/>
</dbReference>
<dbReference type="InterPro" id="IPR003740">
    <property type="entry name" value="YitT"/>
</dbReference>
<dbReference type="Gene3D" id="3.30.70.120">
    <property type="match status" value="1"/>
</dbReference>
<feature type="transmembrane region" description="Helical" evidence="6">
    <location>
        <begin position="136"/>
        <end position="161"/>
    </location>
</feature>
<evidence type="ECO:0000313" key="8">
    <source>
        <dbReference type="EMBL" id="BDG59254.1"/>
    </source>
</evidence>
<dbReference type="Proteomes" id="UP001163687">
    <property type="component" value="Chromosome"/>
</dbReference>
<dbReference type="PIRSF" id="PIRSF006483">
    <property type="entry name" value="Membrane_protein_YitT"/>
    <property type="match status" value="1"/>
</dbReference>
<proteinExistence type="predicted"/>
<gene>
    <name evidence="8" type="ORF">caldi_03440</name>
</gene>
<feature type="transmembrane region" description="Helical" evidence="6">
    <location>
        <begin position="69"/>
        <end position="86"/>
    </location>
</feature>
<feature type="transmembrane region" description="Helical" evidence="6">
    <location>
        <begin position="98"/>
        <end position="116"/>
    </location>
</feature>
<comment type="subcellular location">
    <subcellularLocation>
        <location evidence="1">Cell membrane</location>
        <topology evidence="1">Multi-pass membrane protein</topology>
    </subcellularLocation>
</comment>
<protein>
    <submittedName>
        <fullName evidence="8">Membrane protein</fullName>
    </submittedName>
</protein>
<feature type="transmembrane region" description="Helical" evidence="6">
    <location>
        <begin position="43"/>
        <end position="62"/>
    </location>
</feature>
<evidence type="ECO:0000313" key="9">
    <source>
        <dbReference type="Proteomes" id="UP001163687"/>
    </source>
</evidence>
<keyword evidence="5 6" id="KW-0472">Membrane</keyword>
<dbReference type="PANTHER" id="PTHR33545:SF5">
    <property type="entry name" value="UPF0750 MEMBRANE PROTEIN YITT"/>
    <property type="match status" value="1"/>
</dbReference>
<dbReference type="Pfam" id="PF10035">
    <property type="entry name" value="DUF2179"/>
    <property type="match status" value="1"/>
</dbReference>
<dbReference type="InterPro" id="IPR015867">
    <property type="entry name" value="N-reg_PII/ATP_PRibTrfase_C"/>
</dbReference>
<keyword evidence="2" id="KW-1003">Cell membrane</keyword>
<keyword evidence="4 6" id="KW-1133">Transmembrane helix</keyword>
<evidence type="ECO:0000256" key="2">
    <source>
        <dbReference type="ARBA" id="ARBA00022475"/>
    </source>
</evidence>
<dbReference type="Pfam" id="PF02588">
    <property type="entry name" value="YitT_membrane"/>
    <property type="match status" value="1"/>
</dbReference>
<dbReference type="GO" id="GO:0005886">
    <property type="term" value="C:plasma membrane"/>
    <property type="evidence" value="ECO:0007669"/>
    <property type="project" value="UniProtKB-SubCell"/>
</dbReference>
<dbReference type="PANTHER" id="PTHR33545">
    <property type="entry name" value="UPF0750 MEMBRANE PROTEIN YITT-RELATED"/>
    <property type="match status" value="1"/>
</dbReference>
<evidence type="ECO:0000256" key="5">
    <source>
        <dbReference type="ARBA" id="ARBA00023136"/>
    </source>
</evidence>
<dbReference type="InterPro" id="IPR051461">
    <property type="entry name" value="UPF0750_membrane"/>
</dbReference>
<evidence type="ECO:0000259" key="7">
    <source>
        <dbReference type="Pfam" id="PF10035"/>
    </source>
</evidence>
<organism evidence="8 9">
    <name type="scientific">Caldinitratiruptor microaerophilus</name>
    <dbReference type="NCBI Taxonomy" id="671077"/>
    <lineage>
        <taxon>Bacteria</taxon>
        <taxon>Bacillati</taxon>
        <taxon>Bacillota</taxon>
        <taxon>Clostridia</taxon>
        <taxon>Eubacteriales</taxon>
        <taxon>Symbiobacteriaceae</taxon>
        <taxon>Caldinitratiruptor</taxon>
    </lineage>
</organism>
<reference evidence="8" key="1">
    <citation type="submission" date="2022-03" db="EMBL/GenBank/DDBJ databases">
        <title>Complete genome sequence of Caldinitratiruptor microaerophilus.</title>
        <authorList>
            <person name="Mukaiyama R."/>
            <person name="Nishiyama T."/>
            <person name="Ueda K."/>
        </authorList>
    </citation>
    <scope>NUCLEOTIDE SEQUENCE</scope>
    <source>
        <strain evidence="8">JCM 16183</strain>
    </source>
</reference>
<evidence type="ECO:0000256" key="1">
    <source>
        <dbReference type="ARBA" id="ARBA00004651"/>
    </source>
</evidence>
<feature type="domain" description="DUF2179" evidence="7">
    <location>
        <begin position="211"/>
        <end position="265"/>
    </location>
</feature>